<name>A0A6A4PSH8_LUPAL</name>
<dbReference type="Proteomes" id="UP000447434">
    <property type="component" value="Chromosome 11"/>
</dbReference>
<gene>
    <name evidence="1" type="ORF">Lalb_Chr11g0071881</name>
</gene>
<comment type="caution">
    <text evidence="1">The sequence shown here is derived from an EMBL/GenBank/DDBJ whole genome shotgun (WGS) entry which is preliminary data.</text>
</comment>
<protein>
    <submittedName>
        <fullName evidence="1">Uncharacterized protein</fullName>
    </submittedName>
</protein>
<accession>A0A6A4PSH8</accession>
<dbReference type="EMBL" id="WOCE01000011">
    <property type="protein sequence ID" value="KAE9604439.1"/>
    <property type="molecule type" value="Genomic_DNA"/>
</dbReference>
<keyword evidence="2" id="KW-1185">Reference proteome</keyword>
<proteinExistence type="predicted"/>
<evidence type="ECO:0000313" key="2">
    <source>
        <dbReference type="Proteomes" id="UP000447434"/>
    </source>
</evidence>
<reference evidence="2" key="1">
    <citation type="journal article" date="2020" name="Nat. Commun.">
        <title>Genome sequence of the cluster root forming white lupin.</title>
        <authorList>
            <person name="Hufnagel B."/>
            <person name="Marques A."/>
            <person name="Soriano A."/>
            <person name="Marques L."/>
            <person name="Divol F."/>
            <person name="Doumas P."/>
            <person name="Sallet E."/>
            <person name="Mancinotti D."/>
            <person name="Carrere S."/>
            <person name="Marande W."/>
            <person name="Arribat S."/>
            <person name="Keller J."/>
            <person name="Huneau C."/>
            <person name="Blein T."/>
            <person name="Aime D."/>
            <person name="Laguerre M."/>
            <person name="Taylor J."/>
            <person name="Schubert V."/>
            <person name="Nelson M."/>
            <person name="Geu-Flores F."/>
            <person name="Crespi M."/>
            <person name="Gallardo-Guerrero K."/>
            <person name="Delaux P.-M."/>
            <person name="Salse J."/>
            <person name="Berges H."/>
            <person name="Guyot R."/>
            <person name="Gouzy J."/>
            <person name="Peret B."/>
        </authorList>
    </citation>
    <scope>NUCLEOTIDE SEQUENCE [LARGE SCALE GENOMIC DNA]</scope>
    <source>
        <strain evidence="2">cv. Amiga</strain>
    </source>
</reference>
<dbReference type="AlphaFoldDB" id="A0A6A4PSH8"/>
<sequence length="55" mass="6294">MKGSRFGPLQHPSGPNRHIQGSTYPLICCRFFSLFEGKSVWAFAMFKWPKPTYTG</sequence>
<evidence type="ECO:0000313" key="1">
    <source>
        <dbReference type="EMBL" id="KAE9604439.1"/>
    </source>
</evidence>
<organism evidence="1 2">
    <name type="scientific">Lupinus albus</name>
    <name type="common">White lupine</name>
    <name type="synonym">Lupinus termis</name>
    <dbReference type="NCBI Taxonomy" id="3870"/>
    <lineage>
        <taxon>Eukaryota</taxon>
        <taxon>Viridiplantae</taxon>
        <taxon>Streptophyta</taxon>
        <taxon>Embryophyta</taxon>
        <taxon>Tracheophyta</taxon>
        <taxon>Spermatophyta</taxon>
        <taxon>Magnoliopsida</taxon>
        <taxon>eudicotyledons</taxon>
        <taxon>Gunneridae</taxon>
        <taxon>Pentapetalae</taxon>
        <taxon>rosids</taxon>
        <taxon>fabids</taxon>
        <taxon>Fabales</taxon>
        <taxon>Fabaceae</taxon>
        <taxon>Papilionoideae</taxon>
        <taxon>50 kb inversion clade</taxon>
        <taxon>genistoids sensu lato</taxon>
        <taxon>core genistoids</taxon>
        <taxon>Genisteae</taxon>
        <taxon>Lupinus</taxon>
    </lineage>
</organism>